<dbReference type="Proteomes" id="UP001218188">
    <property type="component" value="Unassembled WGS sequence"/>
</dbReference>
<reference evidence="1" key="1">
    <citation type="submission" date="2023-03" db="EMBL/GenBank/DDBJ databases">
        <title>Massive genome expansion in bonnet fungi (Mycena s.s.) driven by repeated elements and novel gene families across ecological guilds.</title>
        <authorList>
            <consortium name="Lawrence Berkeley National Laboratory"/>
            <person name="Harder C.B."/>
            <person name="Miyauchi S."/>
            <person name="Viragh M."/>
            <person name="Kuo A."/>
            <person name="Thoen E."/>
            <person name="Andreopoulos B."/>
            <person name="Lu D."/>
            <person name="Skrede I."/>
            <person name="Drula E."/>
            <person name="Henrissat B."/>
            <person name="Morin E."/>
            <person name="Kohler A."/>
            <person name="Barry K."/>
            <person name="LaButti K."/>
            <person name="Morin E."/>
            <person name="Salamov A."/>
            <person name="Lipzen A."/>
            <person name="Mereny Z."/>
            <person name="Hegedus B."/>
            <person name="Baldrian P."/>
            <person name="Stursova M."/>
            <person name="Weitz H."/>
            <person name="Taylor A."/>
            <person name="Grigoriev I.V."/>
            <person name="Nagy L.G."/>
            <person name="Martin F."/>
            <person name="Kauserud H."/>
        </authorList>
    </citation>
    <scope>NUCLEOTIDE SEQUENCE</scope>
    <source>
        <strain evidence="1">CBHHK200</strain>
    </source>
</reference>
<name>A0AAD6X479_9AGAR</name>
<gene>
    <name evidence="1" type="ORF">C8F04DRAFT_361298</name>
</gene>
<proteinExistence type="predicted"/>
<dbReference type="AlphaFoldDB" id="A0AAD6X479"/>
<protein>
    <submittedName>
        <fullName evidence="1">Uncharacterized protein</fullName>
    </submittedName>
</protein>
<accession>A0AAD6X479</accession>
<evidence type="ECO:0000313" key="1">
    <source>
        <dbReference type="EMBL" id="KAJ7038423.1"/>
    </source>
</evidence>
<comment type="caution">
    <text evidence="1">The sequence shown here is derived from an EMBL/GenBank/DDBJ whole genome shotgun (WGS) entry which is preliminary data.</text>
</comment>
<sequence length="316" mass="35890">MNPFLPPELEREIFETTVLISPRSICNLLRVAQRVFEWIQPFLFRTVFVQPRAETMLAFLRAIQKMPKSLVASFCHNSVQNLFVHRSLGLDSEIRFVVAACSGVTNFVMMSSDPSIVPLLATKRLQRFSISLAQLFENGTLLPNLRHPVFAHTTHLTLFDHTHNESDWSVFTVLPALTHLCLQSFVHRSQLVGILTGCPRLQVLVNMHIDTEPEWGLADINARLLIDDPRFVLFAFDRSPHTYARDFKAGLDGRGDFWAHAAAFVAKKRKAEIKPASRCWICDHDGIYRRDAVNILERSCVAVIEVRSGGQVEMLV</sequence>
<organism evidence="1 2">
    <name type="scientific">Mycena alexandri</name>
    <dbReference type="NCBI Taxonomy" id="1745969"/>
    <lineage>
        <taxon>Eukaryota</taxon>
        <taxon>Fungi</taxon>
        <taxon>Dikarya</taxon>
        <taxon>Basidiomycota</taxon>
        <taxon>Agaricomycotina</taxon>
        <taxon>Agaricomycetes</taxon>
        <taxon>Agaricomycetidae</taxon>
        <taxon>Agaricales</taxon>
        <taxon>Marasmiineae</taxon>
        <taxon>Mycenaceae</taxon>
        <taxon>Mycena</taxon>
    </lineage>
</organism>
<evidence type="ECO:0000313" key="2">
    <source>
        <dbReference type="Proteomes" id="UP001218188"/>
    </source>
</evidence>
<dbReference type="EMBL" id="JARJCM010000032">
    <property type="protein sequence ID" value="KAJ7038423.1"/>
    <property type="molecule type" value="Genomic_DNA"/>
</dbReference>
<keyword evidence="2" id="KW-1185">Reference proteome</keyword>